<evidence type="ECO:0000256" key="5">
    <source>
        <dbReference type="ARBA" id="ARBA00035648"/>
    </source>
</evidence>
<feature type="domain" description="Endoribonuclease YicC-like C-terminal" evidence="7">
    <location>
        <begin position="177"/>
        <end position="295"/>
    </location>
</feature>
<dbReference type="GO" id="GO:0004521">
    <property type="term" value="F:RNA endonuclease activity"/>
    <property type="evidence" value="ECO:0007669"/>
    <property type="project" value="InterPro"/>
</dbReference>
<evidence type="ECO:0000313" key="9">
    <source>
        <dbReference type="Proteomes" id="UP000298246"/>
    </source>
</evidence>
<protein>
    <submittedName>
        <fullName evidence="8">YicC family protein</fullName>
    </submittedName>
</protein>
<dbReference type="PANTHER" id="PTHR30636">
    <property type="entry name" value="UPF0701 PROTEIN YICC"/>
    <property type="match status" value="1"/>
</dbReference>
<comment type="cofactor">
    <cofactor evidence="1">
        <name>a divalent metal cation</name>
        <dbReference type="ChEBI" id="CHEBI:60240"/>
    </cofactor>
</comment>
<evidence type="ECO:0000259" key="7">
    <source>
        <dbReference type="Pfam" id="PF08340"/>
    </source>
</evidence>
<accession>A0A4Y8PZA5</accession>
<evidence type="ECO:0000313" key="8">
    <source>
        <dbReference type="EMBL" id="TFE85626.1"/>
    </source>
</evidence>
<evidence type="ECO:0000256" key="4">
    <source>
        <dbReference type="ARBA" id="ARBA00022801"/>
    </source>
</evidence>
<keyword evidence="9" id="KW-1185">Reference proteome</keyword>
<keyword evidence="3" id="KW-0255">Endonuclease</keyword>
<organism evidence="8 9">
    <name type="scientific">Paenibacillus athensensis</name>
    <dbReference type="NCBI Taxonomy" id="1967502"/>
    <lineage>
        <taxon>Bacteria</taxon>
        <taxon>Bacillati</taxon>
        <taxon>Bacillota</taxon>
        <taxon>Bacilli</taxon>
        <taxon>Bacillales</taxon>
        <taxon>Paenibacillaceae</taxon>
        <taxon>Paenibacillus</taxon>
    </lineage>
</organism>
<dbReference type="InterPro" id="IPR013527">
    <property type="entry name" value="YicC-like_N"/>
</dbReference>
<dbReference type="RefSeq" id="WP_134754845.1">
    <property type="nucleotide sequence ID" value="NZ_MYFO02000001.1"/>
</dbReference>
<sequence length="295" mass="32809">MLCSMTGFGQASRSFAGYKVFIDIKSVNHRYSEVSFRMPREWAGLEDGLRKAVLKTVKRGRVDVFVTVERDILSSKSVSVDWALAEGYMQAAGQLRERYGFGQTPSLQDLLALPNLIVQSEERTDADEEMLAQELGSCLAGALDGLSAMRRREGEYLAGDLRQRLAALERLHGELAELAPQVVTELAARLEARVQSLLREPGALDPQRLAAEVALLADRSNVDEELTRLSSHFAQLAGLLADEEPVGRKLDFLIQEMNREANTIGSKSNHAELTARVIELKAELEKMREQIQNIE</sequence>
<dbReference type="Pfam" id="PF08340">
    <property type="entry name" value="YicC-like_C"/>
    <property type="match status" value="1"/>
</dbReference>
<gene>
    <name evidence="8" type="ORF">B5M42_16735</name>
</gene>
<dbReference type="Pfam" id="PF03755">
    <property type="entry name" value="YicC-like_N"/>
    <property type="match status" value="1"/>
</dbReference>
<keyword evidence="2" id="KW-0540">Nuclease</keyword>
<dbReference type="OrthoDB" id="9771229at2"/>
<dbReference type="GO" id="GO:0016787">
    <property type="term" value="F:hydrolase activity"/>
    <property type="evidence" value="ECO:0007669"/>
    <property type="project" value="UniProtKB-KW"/>
</dbReference>
<keyword evidence="4" id="KW-0378">Hydrolase</keyword>
<evidence type="ECO:0000256" key="1">
    <source>
        <dbReference type="ARBA" id="ARBA00001968"/>
    </source>
</evidence>
<dbReference type="EMBL" id="MYFO01000024">
    <property type="protein sequence ID" value="TFE85626.1"/>
    <property type="molecule type" value="Genomic_DNA"/>
</dbReference>
<comment type="similarity">
    <text evidence="5">Belongs to the YicC/YloC family.</text>
</comment>
<dbReference type="PANTHER" id="PTHR30636:SF3">
    <property type="entry name" value="UPF0701 PROTEIN YICC"/>
    <property type="match status" value="1"/>
</dbReference>
<reference evidence="8 9" key="1">
    <citation type="submission" date="2017-03" db="EMBL/GenBank/DDBJ databases">
        <title>Isolation of Levoglucosan Utilizing Bacteria.</title>
        <authorList>
            <person name="Arya A.S."/>
        </authorList>
    </citation>
    <scope>NUCLEOTIDE SEQUENCE [LARGE SCALE GENOMIC DNA]</scope>
    <source>
        <strain evidence="8 9">MEC069</strain>
    </source>
</reference>
<dbReference type="InterPro" id="IPR005229">
    <property type="entry name" value="YicC/YloC-like"/>
</dbReference>
<proteinExistence type="inferred from homology"/>
<name>A0A4Y8PZA5_9BACL</name>
<comment type="caution">
    <text evidence="8">The sequence shown here is derived from an EMBL/GenBank/DDBJ whole genome shotgun (WGS) entry which is preliminary data.</text>
</comment>
<feature type="domain" description="Endoribonuclease YicC-like N-terminal" evidence="6">
    <location>
        <begin position="3"/>
        <end position="158"/>
    </location>
</feature>
<dbReference type="NCBIfam" id="TIGR00255">
    <property type="entry name" value="YicC/YloC family endoribonuclease"/>
    <property type="match status" value="1"/>
</dbReference>
<evidence type="ECO:0000256" key="3">
    <source>
        <dbReference type="ARBA" id="ARBA00022759"/>
    </source>
</evidence>
<dbReference type="Proteomes" id="UP000298246">
    <property type="component" value="Unassembled WGS sequence"/>
</dbReference>
<evidence type="ECO:0000256" key="2">
    <source>
        <dbReference type="ARBA" id="ARBA00022722"/>
    </source>
</evidence>
<dbReference type="InterPro" id="IPR013551">
    <property type="entry name" value="YicC-like_C"/>
</dbReference>
<dbReference type="AlphaFoldDB" id="A0A4Y8PZA5"/>
<evidence type="ECO:0000259" key="6">
    <source>
        <dbReference type="Pfam" id="PF03755"/>
    </source>
</evidence>